<sequence>MLECVELEQVRRKYLPPSMLSQNRSSLACLDLMGYREYEQKTGLFLLKARQIRSAAVEVCDTNWGRDNEWLDIIIGEGSDTYKVGLLLGTKHVRVSSRPLRGNMLVVESSDINDPLPASDWWLCSTNDSPRADIDPNPPTYHLRRDLYSSFYSTDSWDEPWNGSKTTPFFSLPLLLLPTADRIEQLSSAESTLGLASLTRENTVHHGALVAASGYALYLFLLHDGAHGTAPLTLCTFQRVLTTIGLEFKIIS</sequence>
<gene>
    <name evidence="1" type="ORF">ANN_23071</name>
</gene>
<reference evidence="1 2" key="1">
    <citation type="journal article" date="2022" name="Allergy">
        <title>Genome assembly and annotation of Periplaneta americana reveal a comprehensive cockroach allergen profile.</title>
        <authorList>
            <person name="Wang L."/>
            <person name="Xiong Q."/>
            <person name="Saelim N."/>
            <person name="Wang L."/>
            <person name="Nong W."/>
            <person name="Wan A.T."/>
            <person name="Shi M."/>
            <person name="Liu X."/>
            <person name="Cao Q."/>
            <person name="Hui J.H.L."/>
            <person name="Sookrung N."/>
            <person name="Leung T.F."/>
            <person name="Tungtrongchitr A."/>
            <person name="Tsui S.K.W."/>
        </authorList>
    </citation>
    <scope>NUCLEOTIDE SEQUENCE [LARGE SCALE GENOMIC DNA]</scope>
    <source>
        <strain evidence="1">PWHHKU_190912</strain>
    </source>
</reference>
<keyword evidence="2" id="KW-1185">Reference proteome</keyword>
<organism evidence="1 2">
    <name type="scientific">Periplaneta americana</name>
    <name type="common">American cockroach</name>
    <name type="synonym">Blatta americana</name>
    <dbReference type="NCBI Taxonomy" id="6978"/>
    <lineage>
        <taxon>Eukaryota</taxon>
        <taxon>Metazoa</taxon>
        <taxon>Ecdysozoa</taxon>
        <taxon>Arthropoda</taxon>
        <taxon>Hexapoda</taxon>
        <taxon>Insecta</taxon>
        <taxon>Pterygota</taxon>
        <taxon>Neoptera</taxon>
        <taxon>Polyneoptera</taxon>
        <taxon>Dictyoptera</taxon>
        <taxon>Blattodea</taxon>
        <taxon>Blattoidea</taxon>
        <taxon>Blattidae</taxon>
        <taxon>Blattinae</taxon>
        <taxon>Periplaneta</taxon>
    </lineage>
</organism>
<dbReference type="Proteomes" id="UP001148838">
    <property type="component" value="Unassembled WGS sequence"/>
</dbReference>
<evidence type="ECO:0000313" key="2">
    <source>
        <dbReference type="Proteomes" id="UP001148838"/>
    </source>
</evidence>
<evidence type="ECO:0000313" key="1">
    <source>
        <dbReference type="EMBL" id="KAJ4434509.1"/>
    </source>
</evidence>
<comment type="caution">
    <text evidence="1">The sequence shown here is derived from an EMBL/GenBank/DDBJ whole genome shotgun (WGS) entry which is preliminary data.</text>
</comment>
<dbReference type="EMBL" id="JAJSOF020000025">
    <property type="protein sequence ID" value="KAJ4434509.1"/>
    <property type="molecule type" value="Genomic_DNA"/>
</dbReference>
<protein>
    <submittedName>
        <fullName evidence="1">Uncharacterized protein</fullName>
    </submittedName>
</protein>
<name>A0ABQ8SKX5_PERAM</name>
<proteinExistence type="predicted"/>
<accession>A0ABQ8SKX5</accession>